<evidence type="ECO:0000256" key="1">
    <source>
        <dbReference type="SAM" id="Phobius"/>
    </source>
</evidence>
<keyword evidence="1" id="KW-1133">Transmembrane helix</keyword>
<evidence type="ECO:0000313" key="3">
    <source>
        <dbReference type="Proteomes" id="UP001189624"/>
    </source>
</evidence>
<protein>
    <recommendedName>
        <fullName evidence="4">Transmembrane protein</fullName>
    </recommendedName>
</protein>
<proteinExistence type="predicted"/>
<dbReference type="Gramene" id="rna-AYBTSS11_LOCUS17462">
    <property type="protein sequence ID" value="CAJ1957920.1"/>
    <property type="gene ID" value="gene-AYBTSS11_LOCUS17462"/>
</dbReference>
<evidence type="ECO:0000313" key="2">
    <source>
        <dbReference type="EMBL" id="CAJ1957920.1"/>
    </source>
</evidence>
<accession>A0AA86VR17</accession>
<keyword evidence="3" id="KW-1185">Reference proteome</keyword>
<keyword evidence="1" id="KW-0472">Membrane</keyword>
<keyword evidence="1" id="KW-0812">Transmembrane</keyword>
<evidence type="ECO:0008006" key="4">
    <source>
        <dbReference type="Google" id="ProtNLM"/>
    </source>
</evidence>
<organism evidence="2 3">
    <name type="scientific">Sphenostylis stenocarpa</name>
    <dbReference type="NCBI Taxonomy" id="92480"/>
    <lineage>
        <taxon>Eukaryota</taxon>
        <taxon>Viridiplantae</taxon>
        <taxon>Streptophyta</taxon>
        <taxon>Embryophyta</taxon>
        <taxon>Tracheophyta</taxon>
        <taxon>Spermatophyta</taxon>
        <taxon>Magnoliopsida</taxon>
        <taxon>eudicotyledons</taxon>
        <taxon>Gunneridae</taxon>
        <taxon>Pentapetalae</taxon>
        <taxon>rosids</taxon>
        <taxon>fabids</taxon>
        <taxon>Fabales</taxon>
        <taxon>Fabaceae</taxon>
        <taxon>Papilionoideae</taxon>
        <taxon>50 kb inversion clade</taxon>
        <taxon>NPAAA clade</taxon>
        <taxon>indigoferoid/millettioid clade</taxon>
        <taxon>Phaseoleae</taxon>
        <taxon>Sphenostylis</taxon>
    </lineage>
</organism>
<sequence length="156" mass="17405">MAKLRCARVTTEVAPPRFVSVTRCRVKKMLDTIMEEENDFVADKRFSSPSCGSSSISLIERPILIWIVIFPSYVAALVFVYGFYVTVDTDESRDSIHDDDCHLDCISLPLVVRHCLSVLPTTPRRCPLLGRTDIDPSPSLLVAATMQVVVYISSLP</sequence>
<name>A0AA86VR17_9FABA</name>
<dbReference type="AlphaFoldDB" id="A0AA86VR17"/>
<feature type="transmembrane region" description="Helical" evidence="1">
    <location>
        <begin position="63"/>
        <end position="84"/>
    </location>
</feature>
<dbReference type="EMBL" id="OY731402">
    <property type="protein sequence ID" value="CAJ1957920.1"/>
    <property type="molecule type" value="Genomic_DNA"/>
</dbReference>
<reference evidence="2" key="1">
    <citation type="submission" date="2023-10" db="EMBL/GenBank/DDBJ databases">
        <authorList>
            <person name="Domelevo Entfellner J.-B."/>
        </authorList>
    </citation>
    <scope>NUCLEOTIDE SEQUENCE</scope>
</reference>
<gene>
    <name evidence="2" type="ORF">AYBTSS11_LOCUS17462</name>
</gene>
<dbReference type="PANTHER" id="PTHR35101:SF14">
    <property type="entry name" value="SULFOTRANSFERASE"/>
    <property type="match status" value="1"/>
</dbReference>
<dbReference type="Proteomes" id="UP001189624">
    <property type="component" value="Chromosome 5"/>
</dbReference>
<dbReference type="PANTHER" id="PTHR35101">
    <property type="entry name" value="OS02G0162600 PROTEIN"/>
    <property type="match status" value="1"/>
</dbReference>